<name>A0ABV7ISU3_9SPHN</name>
<dbReference type="Proteomes" id="UP001595604">
    <property type="component" value="Unassembled WGS sequence"/>
</dbReference>
<evidence type="ECO:0000313" key="3">
    <source>
        <dbReference type="Proteomes" id="UP001595604"/>
    </source>
</evidence>
<evidence type="ECO:0000256" key="1">
    <source>
        <dbReference type="SAM" id="MobiDB-lite"/>
    </source>
</evidence>
<evidence type="ECO:0000313" key="2">
    <source>
        <dbReference type="EMBL" id="MFC3173983.1"/>
    </source>
</evidence>
<feature type="region of interest" description="Disordered" evidence="1">
    <location>
        <begin position="1"/>
        <end position="39"/>
    </location>
</feature>
<organism evidence="2 3">
    <name type="scientific">Novosphingobium bradum</name>
    <dbReference type="NCBI Taxonomy" id="1737444"/>
    <lineage>
        <taxon>Bacteria</taxon>
        <taxon>Pseudomonadati</taxon>
        <taxon>Pseudomonadota</taxon>
        <taxon>Alphaproteobacteria</taxon>
        <taxon>Sphingomonadales</taxon>
        <taxon>Sphingomonadaceae</taxon>
        <taxon>Novosphingobium</taxon>
    </lineage>
</organism>
<keyword evidence="3" id="KW-1185">Reference proteome</keyword>
<proteinExistence type="predicted"/>
<sequence length="49" mass="4785">MPANPAPGKSGLGHPVQLPAPGLSGPASARSRGDIGDARSIGGRVGFCF</sequence>
<gene>
    <name evidence="2" type="ORF">ACFOD9_06960</name>
</gene>
<comment type="caution">
    <text evidence="2">The sequence shown here is derived from an EMBL/GenBank/DDBJ whole genome shotgun (WGS) entry which is preliminary data.</text>
</comment>
<reference evidence="3" key="1">
    <citation type="journal article" date="2019" name="Int. J. Syst. Evol. Microbiol.">
        <title>The Global Catalogue of Microorganisms (GCM) 10K type strain sequencing project: providing services to taxonomists for standard genome sequencing and annotation.</title>
        <authorList>
            <consortium name="The Broad Institute Genomics Platform"/>
            <consortium name="The Broad Institute Genome Sequencing Center for Infectious Disease"/>
            <person name="Wu L."/>
            <person name="Ma J."/>
        </authorList>
    </citation>
    <scope>NUCLEOTIDE SEQUENCE [LARGE SCALE GENOMIC DNA]</scope>
    <source>
        <strain evidence="3">KCTC 42984</strain>
    </source>
</reference>
<dbReference type="RefSeq" id="WP_379509362.1">
    <property type="nucleotide sequence ID" value="NZ_JBHRTQ010000007.1"/>
</dbReference>
<dbReference type="EMBL" id="JBHRTQ010000007">
    <property type="protein sequence ID" value="MFC3173983.1"/>
    <property type="molecule type" value="Genomic_DNA"/>
</dbReference>
<accession>A0ABV7ISU3</accession>
<protein>
    <submittedName>
        <fullName evidence="2">Uncharacterized protein</fullName>
    </submittedName>
</protein>